<reference evidence="2" key="2">
    <citation type="submission" date="2021-08" db="EMBL/GenBank/DDBJ databases">
        <authorList>
            <person name="Tani A."/>
            <person name="Ola A."/>
            <person name="Ogura Y."/>
            <person name="Katsura K."/>
            <person name="Hayashi T."/>
        </authorList>
    </citation>
    <scope>NUCLEOTIDE SEQUENCE</scope>
    <source>
        <strain evidence="2">DSM 16372</strain>
    </source>
</reference>
<feature type="signal peptide" evidence="1">
    <location>
        <begin position="1"/>
        <end position="23"/>
    </location>
</feature>
<name>A0AAV4ZJ17_9HYPH</name>
<evidence type="ECO:0000313" key="3">
    <source>
        <dbReference type="Proteomes" id="UP001055247"/>
    </source>
</evidence>
<dbReference type="PROSITE" id="PS51257">
    <property type="entry name" value="PROKAR_LIPOPROTEIN"/>
    <property type="match status" value="1"/>
</dbReference>
<gene>
    <name evidence="2" type="ORF">BHAOGJBA_1812</name>
</gene>
<dbReference type="AlphaFoldDB" id="A0AAV4ZJ17"/>
<feature type="chain" id="PRO_5043719349" description="Lipoprotein" evidence="1">
    <location>
        <begin position="24"/>
        <end position="221"/>
    </location>
</feature>
<dbReference type="EMBL" id="BPQO01000006">
    <property type="protein sequence ID" value="GJD88298.1"/>
    <property type="molecule type" value="Genomic_DNA"/>
</dbReference>
<evidence type="ECO:0008006" key="4">
    <source>
        <dbReference type="Google" id="ProtNLM"/>
    </source>
</evidence>
<dbReference type="RefSeq" id="WP_066918620.1">
    <property type="nucleotide sequence ID" value="NZ_BPQO01000006.1"/>
</dbReference>
<keyword evidence="3" id="KW-1185">Reference proteome</keyword>
<evidence type="ECO:0000256" key="1">
    <source>
        <dbReference type="SAM" id="SignalP"/>
    </source>
</evidence>
<protein>
    <recommendedName>
        <fullName evidence="4">Lipoprotein</fullName>
    </recommendedName>
</protein>
<comment type="caution">
    <text evidence="2">The sequence shown here is derived from an EMBL/GenBank/DDBJ whole genome shotgun (WGS) entry which is preliminary data.</text>
</comment>
<accession>A0AAV4ZJ17</accession>
<reference evidence="2" key="1">
    <citation type="journal article" date="2016" name="Front. Microbiol.">
        <title>Genome Sequence of the Piezophilic, Mesophilic Sulfate-Reducing Bacterium Desulfovibrio indicus J2T.</title>
        <authorList>
            <person name="Cao J."/>
            <person name="Maignien L."/>
            <person name="Shao Z."/>
            <person name="Alain K."/>
            <person name="Jebbar M."/>
        </authorList>
    </citation>
    <scope>NUCLEOTIDE SEQUENCE</scope>
    <source>
        <strain evidence="2">DSM 16372</strain>
    </source>
</reference>
<dbReference type="Proteomes" id="UP001055247">
    <property type="component" value="Unassembled WGS sequence"/>
</dbReference>
<proteinExistence type="predicted"/>
<evidence type="ECO:0000313" key="2">
    <source>
        <dbReference type="EMBL" id="GJD88298.1"/>
    </source>
</evidence>
<sequence>MRARSAVLSACLLTGLLGSLLSACDSPSAKVTQFRFGSADTLATTGNLRLVSERLRPGPDGSLLPIVCTEPSPDYAIAFGQNANANATVTIPEKASVSGGGAYAQTETATPLAGRAPAVLALRDGLFAACQAYANGVIGHDAYSMILSQYGTLLVALVAEKPADSARSADPGRRATLSAMLVACIGQHDGTRMPQSESRLLTEPFCRRVLAAGLRHALIRS</sequence>
<organism evidence="2 3">
    <name type="scientific">Methylobacterium hispanicum</name>
    <dbReference type="NCBI Taxonomy" id="270350"/>
    <lineage>
        <taxon>Bacteria</taxon>
        <taxon>Pseudomonadati</taxon>
        <taxon>Pseudomonadota</taxon>
        <taxon>Alphaproteobacteria</taxon>
        <taxon>Hyphomicrobiales</taxon>
        <taxon>Methylobacteriaceae</taxon>
        <taxon>Methylobacterium</taxon>
    </lineage>
</organism>
<keyword evidence="1" id="KW-0732">Signal</keyword>